<dbReference type="eggNOG" id="COG4968">
    <property type="taxonomic scope" value="Bacteria"/>
</dbReference>
<dbReference type="InterPro" id="IPR031982">
    <property type="entry name" value="PilE-like"/>
</dbReference>
<protein>
    <submittedName>
        <fullName evidence="1">Type IV pilus biogenesis protein PilE</fullName>
    </submittedName>
</protein>
<dbReference type="Gene3D" id="3.30.700.10">
    <property type="entry name" value="Glycoprotein, Type 4 Pilin"/>
    <property type="match status" value="1"/>
</dbReference>
<dbReference type="Pfam" id="PF16732">
    <property type="entry name" value="ComP_DUS"/>
    <property type="match status" value="1"/>
</dbReference>
<dbReference type="PATRIC" id="fig|1354303.4.peg.1816"/>
<evidence type="ECO:0000313" key="2">
    <source>
        <dbReference type="Proteomes" id="UP000016761"/>
    </source>
</evidence>
<proteinExistence type="predicted"/>
<gene>
    <name evidence="1" type="ORF">M917_1848</name>
</gene>
<organism evidence="1 2">
    <name type="scientific">Psychrobacter aquaticus CMS 56</name>
    <dbReference type="NCBI Taxonomy" id="1354303"/>
    <lineage>
        <taxon>Bacteria</taxon>
        <taxon>Pseudomonadati</taxon>
        <taxon>Pseudomonadota</taxon>
        <taxon>Gammaproteobacteria</taxon>
        <taxon>Moraxellales</taxon>
        <taxon>Moraxellaceae</taxon>
        <taxon>Psychrobacter</taxon>
    </lineage>
</organism>
<dbReference type="STRING" id="1354303.M917_1848"/>
<dbReference type="OrthoDB" id="5296638at2"/>
<sequence>MIAVAIIGVLAAVAYPSYQSYVIKTKRADMMAEMQQIAGRIESNKINYKRYDNIPLSAIFSGAVATDGSASFPATGSALYTVAATPRNAANTQLAGRNWTITATPVVGSQMSTDGTLTLSSTGQKCRGITCGVDDEWQ</sequence>
<dbReference type="AlphaFoldDB" id="U4T9C1"/>
<evidence type="ECO:0000313" key="1">
    <source>
        <dbReference type="EMBL" id="ERL55324.1"/>
    </source>
</evidence>
<reference evidence="1 2" key="1">
    <citation type="journal article" date="2013" name="Genome Announc.">
        <title>Draft Genome Sequence of Psychrobacter aquaticus Strain CMS 56T, Isolated from a Cyanobacterial Mat Sample Collected from Water Bodies in the McMurdo Dry Valley Region of Antarctica.</title>
        <authorList>
            <person name="Reddy G.S."/>
            <person name="Ara S."/>
            <person name="Singh A."/>
            <person name="Kumar Pinnaka A."/>
            <person name="Shivaji S."/>
        </authorList>
    </citation>
    <scope>NUCLEOTIDE SEQUENCE [LARGE SCALE GENOMIC DNA]</scope>
    <source>
        <strain evidence="1 2">CMS 56</strain>
    </source>
</reference>
<keyword evidence="2" id="KW-1185">Reference proteome</keyword>
<dbReference type="SUPFAM" id="SSF54523">
    <property type="entry name" value="Pili subunits"/>
    <property type="match status" value="1"/>
</dbReference>
<dbReference type="EMBL" id="AUSW01000032">
    <property type="protein sequence ID" value="ERL55324.1"/>
    <property type="molecule type" value="Genomic_DNA"/>
</dbReference>
<dbReference type="GO" id="GO:0043683">
    <property type="term" value="P:type IV pilus assembly"/>
    <property type="evidence" value="ECO:0007669"/>
    <property type="project" value="InterPro"/>
</dbReference>
<comment type="caution">
    <text evidence="1">The sequence shown here is derived from an EMBL/GenBank/DDBJ whole genome shotgun (WGS) entry which is preliminary data.</text>
</comment>
<dbReference type="InterPro" id="IPR045584">
    <property type="entry name" value="Pilin-like"/>
</dbReference>
<dbReference type="Proteomes" id="UP000016761">
    <property type="component" value="Unassembled WGS sequence"/>
</dbReference>
<name>U4T9C1_9GAMM</name>
<accession>U4T9C1</accession>